<gene>
    <name evidence="1" type="ORF">TSPGSL018_22941</name>
</gene>
<accession>A0A061RY38</accession>
<evidence type="ECO:0000313" key="1">
    <source>
        <dbReference type="EMBL" id="JAC75486.1"/>
    </source>
</evidence>
<proteinExistence type="predicted"/>
<name>A0A061RY38_9CHLO</name>
<feature type="non-terminal residue" evidence="1">
    <location>
        <position position="1"/>
    </location>
</feature>
<organism evidence="1">
    <name type="scientific">Tetraselmis sp. GSL018</name>
    <dbReference type="NCBI Taxonomy" id="582737"/>
    <lineage>
        <taxon>Eukaryota</taxon>
        <taxon>Viridiplantae</taxon>
        <taxon>Chlorophyta</taxon>
        <taxon>core chlorophytes</taxon>
        <taxon>Chlorodendrophyceae</taxon>
        <taxon>Chlorodendrales</taxon>
        <taxon>Chlorodendraceae</taxon>
        <taxon>Tetraselmis</taxon>
    </lineage>
</organism>
<sequence>ELAEGPGAKQGRARRCKRVRVSRNCLGLTFSSELVSQGAVSSDSN</sequence>
<dbReference type="EMBL" id="GBEZ01010161">
    <property type="protein sequence ID" value="JAC75486.1"/>
    <property type="molecule type" value="Transcribed_RNA"/>
</dbReference>
<dbReference type="AlphaFoldDB" id="A0A061RY38"/>
<reference evidence="1" key="1">
    <citation type="submission" date="2014-05" db="EMBL/GenBank/DDBJ databases">
        <title>The transcriptome of the halophilic microalga Tetraselmis sp. GSL018 isolated from the Great Salt Lake, Utah.</title>
        <authorList>
            <person name="Jinkerson R.E."/>
            <person name="D'Adamo S."/>
            <person name="Posewitz M.C."/>
        </authorList>
    </citation>
    <scope>NUCLEOTIDE SEQUENCE</scope>
    <source>
        <strain evidence="1">GSL018</strain>
    </source>
</reference>
<protein>
    <submittedName>
        <fullName evidence="1">Uncharacterized protein</fullName>
    </submittedName>
</protein>